<dbReference type="Proteomes" id="UP001321473">
    <property type="component" value="Unassembled WGS sequence"/>
</dbReference>
<proteinExistence type="predicted"/>
<accession>A0AAQ4FJB6</accession>
<protein>
    <submittedName>
        <fullName evidence="2">Uncharacterized protein</fullName>
    </submittedName>
</protein>
<evidence type="ECO:0000313" key="3">
    <source>
        <dbReference type="Proteomes" id="UP001321473"/>
    </source>
</evidence>
<evidence type="ECO:0000313" key="2">
    <source>
        <dbReference type="EMBL" id="KAK8786805.1"/>
    </source>
</evidence>
<feature type="compositionally biased region" description="Basic and acidic residues" evidence="1">
    <location>
        <begin position="57"/>
        <end position="99"/>
    </location>
</feature>
<gene>
    <name evidence="2" type="ORF">V5799_023420</name>
</gene>
<reference evidence="2 3" key="1">
    <citation type="journal article" date="2023" name="Arcadia Sci">
        <title>De novo assembly of a long-read Amblyomma americanum tick genome.</title>
        <authorList>
            <person name="Chou S."/>
            <person name="Poskanzer K.E."/>
            <person name="Rollins M."/>
            <person name="Thuy-Boun P.S."/>
        </authorList>
    </citation>
    <scope>NUCLEOTIDE SEQUENCE [LARGE SCALE GENOMIC DNA]</scope>
    <source>
        <strain evidence="2">F_SG_1</strain>
        <tissue evidence="2">Salivary glands</tissue>
    </source>
</reference>
<comment type="caution">
    <text evidence="2">The sequence shown here is derived from an EMBL/GenBank/DDBJ whole genome shotgun (WGS) entry which is preliminary data.</text>
</comment>
<dbReference type="AlphaFoldDB" id="A0AAQ4FJB6"/>
<keyword evidence="3" id="KW-1185">Reference proteome</keyword>
<sequence>MEMDVDLVLAQARKKIREIQESRIDLGIRKQLMLCLLLQERSRIRPTDAEEFGGGEGEEKCVPEGADEKSATRNSFNKESKFTKRLREESQDEHLDSKKFTPNRTCGDEQEVGASGRGICAVAENPIVMGQKTADSTNEKKERKDCPAEKELMDWSLLYDDNFDLPDYAAAPDLSFLGQ</sequence>
<feature type="region of interest" description="Disordered" evidence="1">
    <location>
        <begin position="46"/>
        <end position="111"/>
    </location>
</feature>
<organism evidence="2 3">
    <name type="scientific">Amblyomma americanum</name>
    <name type="common">Lone star tick</name>
    <dbReference type="NCBI Taxonomy" id="6943"/>
    <lineage>
        <taxon>Eukaryota</taxon>
        <taxon>Metazoa</taxon>
        <taxon>Ecdysozoa</taxon>
        <taxon>Arthropoda</taxon>
        <taxon>Chelicerata</taxon>
        <taxon>Arachnida</taxon>
        <taxon>Acari</taxon>
        <taxon>Parasitiformes</taxon>
        <taxon>Ixodida</taxon>
        <taxon>Ixodoidea</taxon>
        <taxon>Ixodidae</taxon>
        <taxon>Amblyomminae</taxon>
        <taxon>Amblyomma</taxon>
    </lineage>
</organism>
<evidence type="ECO:0000256" key="1">
    <source>
        <dbReference type="SAM" id="MobiDB-lite"/>
    </source>
</evidence>
<name>A0AAQ4FJB6_AMBAM</name>
<dbReference type="EMBL" id="JARKHS020002376">
    <property type="protein sequence ID" value="KAK8786805.1"/>
    <property type="molecule type" value="Genomic_DNA"/>
</dbReference>